<keyword evidence="8" id="KW-0472">Membrane</keyword>
<dbReference type="SUPFAM" id="SSF55874">
    <property type="entry name" value="ATPase domain of HSP90 chaperone/DNA topoisomerase II/histidine kinase"/>
    <property type="match status" value="1"/>
</dbReference>
<keyword evidence="11" id="KW-1185">Reference proteome</keyword>
<gene>
    <name evidence="10" type="ORF">VB776_17275</name>
</gene>
<comment type="catalytic activity">
    <reaction evidence="1">
        <text>ATP + protein L-histidine = ADP + protein N-phospho-L-histidine.</text>
        <dbReference type="EC" id="2.7.13.3"/>
    </reaction>
</comment>
<dbReference type="Gene3D" id="3.30.565.10">
    <property type="entry name" value="Histidine kinase-like ATPase, C-terminal domain"/>
    <property type="match status" value="1"/>
</dbReference>
<dbReference type="InterPro" id="IPR004358">
    <property type="entry name" value="Sig_transdc_His_kin-like_C"/>
</dbReference>
<feature type="transmembrane region" description="Helical" evidence="8">
    <location>
        <begin position="12"/>
        <end position="33"/>
    </location>
</feature>
<organism evidence="10 11">
    <name type="scientific">Arcicella gelida</name>
    <dbReference type="NCBI Taxonomy" id="2984195"/>
    <lineage>
        <taxon>Bacteria</taxon>
        <taxon>Pseudomonadati</taxon>
        <taxon>Bacteroidota</taxon>
        <taxon>Cytophagia</taxon>
        <taxon>Cytophagales</taxon>
        <taxon>Flectobacillaceae</taxon>
        <taxon>Arcicella</taxon>
    </lineage>
</organism>
<evidence type="ECO:0000256" key="7">
    <source>
        <dbReference type="ARBA" id="ARBA00023012"/>
    </source>
</evidence>
<evidence type="ECO:0000256" key="4">
    <source>
        <dbReference type="ARBA" id="ARBA00022741"/>
    </source>
</evidence>
<dbReference type="PANTHER" id="PTHR43065">
    <property type="entry name" value="SENSOR HISTIDINE KINASE"/>
    <property type="match status" value="1"/>
</dbReference>
<dbReference type="InterPro" id="IPR036890">
    <property type="entry name" value="HATPase_C_sf"/>
</dbReference>
<evidence type="ECO:0000256" key="5">
    <source>
        <dbReference type="ARBA" id="ARBA00022777"/>
    </source>
</evidence>
<keyword evidence="6 10" id="KW-0067">ATP-binding</keyword>
<keyword evidence="5" id="KW-0418">Kinase</keyword>
<dbReference type="PANTHER" id="PTHR43065:SF46">
    <property type="entry name" value="C4-DICARBOXYLATE TRANSPORT SENSOR PROTEIN DCTB"/>
    <property type="match status" value="1"/>
</dbReference>
<keyword evidence="4" id="KW-0547">Nucleotide-binding</keyword>
<keyword evidence="8" id="KW-1133">Transmembrane helix</keyword>
<reference evidence="10 11" key="1">
    <citation type="submission" date="2023-12" db="EMBL/GenBank/DDBJ databases">
        <title>Novel species of the genus Arcicella isolated from rivers.</title>
        <authorList>
            <person name="Lu H."/>
        </authorList>
    </citation>
    <scope>NUCLEOTIDE SEQUENCE [LARGE SCALE GENOMIC DNA]</scope>
    <source>
        <strain evidence="10 11">DC2W</strain>
    </source>
</reference>
<dbReference type="Proteomes" id="UP001303899">
    <property type="component" value="Unassembled WGS sequence"/>
</dbReference>
<evidence type="ECO:0000256" key="6">
    <source>
        <dbReference type="ARBA" id="ARBA00022840"/>
    </source>
</evidence>
<evidence type="ECO:0000256" key="3">
    <source>
        <dbReference type="ARBA" id="ARBA00022679"/>
    </source>
</evidence>
<evidence type="ECO:0000256" key="8">
    <source>
        <dbReference type="SAM" id="Phobius"/>
    </source>
</evidence>
<dbReference type="RefSeq" id="WP_323698126.1">
    <property type="nucleotide sequence ID" value="NZ_JAYGIL010000024.1"/>
</dbReference>
<feature type="domain" description="Histidine kinase" evidence="9">
    <location>
        <begin position="191"/>
        <end position="394"/>
    </location>
</feature>
<evidence type="ECO:0000256" key="1">
    <source>
        <dbReference type="ARBA" id="ARBA00000085"/>
    </source>
</evidence>
<dbReference type="InterPro" id="IPR005467">
    <property type="entry name" value="His_kinase_dom"/>
</dbReference>
<sequence>MILSVDIYSRNTWWKVAFLGFCLVVGIFSLYFTDKIVSKLEEREKQQIELYAESLKYTMTSDPNQDVNFFFEKIKKSNENNTIPIIHKDGTGYLTAKNIEMPEGLSSDEKQAFLQKELQEIIRDDNPPIELDMTLHKEYIYFGNSRLLDLLRYYPLFQLAVVLVFGLAAYLFFDASRRSEQNQVWVGLAKETAHQLGTPLSSLTAWVEFFKNDPTYDPEIVKELEKDVTRLDIITTRFSNIGSIPVLKPENIIETIETFMSYLQKRISTKVVFSLDNQLNQRNTVNVNRYLFEWVIENICKNAVDAMGGVGSLKITLSETKNNKIAIDIKDSGKGISKQNLSKVFNPGFSTKKRGWGLGLTLAKRIIENYHDGKLFVKQSELNKGTTFRILLDA</sequence>
<evidence type="ECO:0000313" key="11">
    <source>
        <dbReference type="Proteomes" id="UP001303899"/>
    </source>
</evidence>
<proteinExistence type="predicted"/>
<name>A0ABU5S8A0_9BACT</name>
<dbReference type="EC" id="2.7.13.3" evidence="2"/>
<keyword evidence="3" id="KW-0808">Transferase</keyword>
<dbReference type="EMBL" id="JAYGIL010000024">
    <property type="protein sequence ID" value="MEA5404689.1"/>
    <property type="molecule type" value="Genomic_DNA"/>
</dbReference>
<evidence type="ECO:0000259" key="9">
    <source>
        <dbReference type="PROSITE" id="PS50109"/>
    </source>
</evidence>
<keyword evidence="7" id="KW-0902">Two-component regulatory system</keyword>
<dbReference type="InterPro" id="IPR003594">
    <property type="entry name" value="HATPase_dom"/>
</dbReference>
<evidence type="ECO:0000313" key="10">
    <source>
        <dbReference type="EMBL" id="MEA5404689.1"/>
    </source>
</evidence>
<dbReference type="Pfam" id="PF02518">
    <property type="entry name" value="HATPase_c"/>
    <property type="match status" value="1"/>
</dbReference>
<dbReference type="GO" id="GO:0005524">
    <property type="term" value="F:ATP binding"/>
    <property type="evidence" value="ECO:0007669"/>
    <property type="project" value="UniProtKB-KW"/>
</dbReference>
<feature type="transmembrane region" description="Helical" evidence="8">
    <location>
        <begin position="153"/>
        <end position="173"/>
    </location>
</feature>
<evidence type="ECO:0000256" key="2">
    <source>
        <dbReference type="ARBA" id="ARBA00012438"/>
    </source>
</evidence>
<dbReference type="PROSITE" id="PS50109">
    <property type="entry name" value="HIS_KIN"/>
    <property type="match status" value="1"/>
</dbReference>
<comment type="caution">
    <text evidence="10">The sequence shown here is derived from an EMBL/GenBank/DDBJ whole genome shotgun (WGS) entry which is preliminary data.</text>
</comment>
<keyword evidence="8" id="KW-0812">Transmembrane</keyword>
<accession>A0ABU5S8A0</accession>
<dbReference type="PRINTS" id="PR00344">
    <property type="entry name" value="BCTRLSENSOR"/>
</dbReference>
<protein>
    <recommendedName>
        <fullName evidence="2">histidine kinase</fullName>
        <ecNumber evidence="2">2.7.13.3</ecNumber>
    </recommendedName>
</protein>
<dbReference type="SMART" id="SM00387">
    <property type="entry name" value="HATPase_c"/>
    <property type="match status" value="1"/>
</dbReference>